<dbReference type="Pfam" id="PF13576">
    <property type="entry name" value="Pentapeptide_3"/>
    <property type="match status" value="1"/>
</dbReference>
<gene>
    <name evidence="1" type="ORF">ACFO9E_27710</name>
</gene>
<sequence>MANPTPPPWPHCGDGADPTSDRVGCRGVHVRGYDRCLAHLDPDDRAAYLATLTPGANVDHRGTPFTESLLTALLRPLRGPATDRYLLGIAQFGGATFTGDAWFNNATFTLGRFNEATFTGDAWFSGATFTDDASFGGATFKQKAQFGGATFTGDAQFDQFTFARKVTFTGDAEVDPRGWTPGFMRRVTAYAT</sequence>
<reference evidence="2" key="1">
    <citation type="journal article" date="2019" name="Int. J. Syst. Evol. Microbiol.">
        <title>The Global Catalogue of Microorganisms (GCM) 10K type strain sequencing project: providing services to taxonomists for standard genome sequencing and annotation.</title>
        <authorList>
            <consortium name="The Broad Institute Genomics Platform"/>
            <consortium name="The Broad Institute Genome Sequencing Center for Infectious Disease"/>
            <person name="Wu L."/>
            <person name="Ma J."/>
        </authorList>
    </citation>
    <scope>NUCLEOTIDE SEQUENCE [LARGE SCALE GENOMIC DNA]</scope>
    <source>
        <strain evidence="2">CGMCC 4.7139</strain>
    </source>
</reference>
<protein>
    <submittedName>
        <fullName evidence="1">Pentapeptide repeat-containing protein</fullName>
    </submittedName>
</protein>
<comment type="caution">
    <text evidence="1">The sequence shown here is derived from an EMBL/GenBank/DDBJ whole genome shotgun (WGS) entry which is preliminary data.</text>
</comment>
<evidence type="ECO:0000313" key="1">
    <source>
        <dbReference type="EMBL" id="MFC4611545.1"/>
    </source>
</evidence>
<dbReference type="InterPro" id="IPR001646">
    <property type="entry name" value="5peptide_repeat"/>
</dbReference>
<keyword evidence="2" id="KW-1185">Reference proteome</keyword>
<evidence type="ECO:0000313" key="2">
    <source>
        <dbReference type="Proteomes" id="UP001595993"/>
    </source>
</evidence>
<dbReference type="Gene3D" id="2.160.20.80">
    <property type="entry name" value="E3 ubiquitin-protein ligase SopA"/>
    <property type="match status" value="1"/>
</dbReference>
<dbReference type="EMBL" id="JBHSFE010000026">
    <property type="protein sequence ID" value="MFC4611545.1"/>
    <property type="molecule type" value="Genomic_DNA"/>
</dbReference>
<accession>A0ABV9GEH0</accession>
<dbReference type="RefSeq" id="WP_381200799.1">
    <property type="nucleotide sequence ID" value="NZ_JBHSFE010000026.1"/>
</dbReference>
<name>A0ABV9GEH0_9ACTN</name>
<dbReference type="Proteomes" id="UP001595993">
    <property type="component" value="Unassembled WGS sequence"/>
</dbReference>
<organism evidence="1 2">
    <name type="scientific">Streptomyces maoxianensis</name>
    <dbReference type="NCBI Taxonomy" id="1459942"/>
    <lineage>
        <taxon>Bacteria</taxon>
        <taxon>Bacillati</taxon>
        <taxon>Actinomycetota</taxon>
        <taxon>Actinomycetes</taxon>
        <taxon>Kitasatosporales</taxon>
        <taxon>Streptomycetaceae</taxon>
        <taxon>Streptomyces</taxon>
    </lineage>
</organism>
<proteinExistence type="predicted"/>